<keyword evidence="8" id="KW-1185">Reference proteome</keyword>
<evidence type="ECO:0000259" key="6">
    <source>
        <dbReference type="PROSITE" id="PS00745"/>
    </source>
</evidence>
<evidence type="ECO:0000256" key="2">
    <source>
        <dbReference type="ARBA" id="ARBA00038225"/>
    </source>
</evidence>
<reference evidence="7" key="2">
    <citation type="submission" date="2022-10" db="EMBL/GenBank/DDBJ databases">
        <authorList>
            <consortium name="ENA_rothamsted_submissions"/>
            <consortium name="culmorum"/>
            <person name="King R."/>
        </authorList>
    </citation>
    <scope>NUCLEOTIDE SEQUENCE</scope>
</reference>
<dbReference type="NCBIfam" id="NF006718">
    <property type="entry name" value="PRK09256.1"/>
    <property type="match status" value="1"/>
</dbReference>
<dbReference type="InterPro" id="IPR052104">
    <property type="entry name" value="Mito_Release_Factor_mL62"/>
</dbReference>
<dbReference type="PANTHER" id="PTHR11075">
    <property type="entry name" value="PEPTIDE CHAIN RELEASE FACTOR"/>
    <property type="match status" value="1"/>
</dbReference>
<dbReference type="GO" id="GO:0070126">
    <property type="term" value="P:mitochondrial translational termination"/>
    <property type="evidence" value="ECO:0007669"/>
    <property type="project" value="TreeGrafter"/>
</dbReference>
<evidence type="ECO:0000256" key="1">
    <source>
        <dbReference type="ARBA" id="ARBA00013260"/>
    </source>
</evidence>
<sequence>MNILGKTCVRVFRIDQSTRTTSLLVRNTAAYKSALSLENFYPDSSLRLRTPKAPSATETFNGYIPMEELEITYSRSTGPGGQNVNKVNTKVDVRFHLENAKWLSNKDKERLLEKLGPKLTKDGYLIFRSDLTRSQQLNLADCLEKMRQSIRGSLVLEAVPSPETQERIRRRLEHAATERLMNKRQRSQVKNERQAPGVL</sequence>
<evidence type="ECO:0000256" key="3">
    <source>
        <dbReference type="ARBA" id="ARBA00039441"/>
    </source>
</evidence>
<evidence type="ECO:0000256" key="4">
    <source>
        <dbReference type="ARBA" id="ARBA00041531"/>
    </source>
</evidence>
<dbReference type="InterPro" id="IPR000352">
    <property type="entry name" value="Pep_chain_release_fac_I"/>
</dbReference>
<dbReference type="OrthoDB" id="270639at2759"/>
<dbReference type="Pfam" id="PF00472">
    <property type="entry name" value="RF-1"/>
    <property type="match status" value="1"/>
</dbReference>
<comment type="similarity">
    <text evidence="2">Belongs to the prokaryotic/mitochondrial release factor family. Mitochondrion-specific ribosomal protein mL62 subfamily.</text>
</comment>
<dbReference type="GO" id="GO:0004045">
    <property type="term" value="F:peptidyl-tRNA hydrolase activity"/>
    <property type="evidence" value="ECO:0007669"/>
    <property type="project" value="UniProtKB-EC"/>
</dbReference>
<dbReference type="AlphaFoldDB" id="A0A9N9S833"/>
<dbReference type="GO" id="GO:0016150">
    <property type="term" value="F:translation release factor activity, codon nonspecific"/>
    <property type="evidence" value="ECO:0007669"/>
    <property type="project" value="TreeGrafter"/>
</dbReference>
<organism evidence="7 8">
    <name type="scientific">Phaedon cochleariae</name>
    <name type="common">Mustard beetle</name>
    <dbReference type="NCBI Taxonomy" id="80249"/>
    <lineage>
        <taxon>Eukaryota</taxon>
        <taxon>Metazoa</taxon>
        <taxon>Ecdysozoa</taxon>
        <taxon>Arthropoda</taxon>
        <taxon>Hexapoda</taxon>
        <taxon>Insecta</taxon>
        <taxon>Pterygota</taxon>
        <taxon>Neoptera</taxon>
        <taxon>Endopterygota</taxon>
        <taxon>Coleoptera</taxon>
        <taxon>Polyphaga</taxon>
        <taxon>Cucujiformia</taxon>
        <taxon>Chrysomeloidea</taxon>
        <taxon>Chrysomelidae</taxon>
        <taxon>Chrysomelinae</taxon>
        <taxon>Chrysomelini</taxon>
        <taxon>Phaedon</taxon>
    </lineage>
</organism>
<evidence type="ECO:0000256" key="5">
    <source>
        <dbReference type="SAM" id="MobiDB-lite"/>
    </source>
</evidence>
<dbReference type="Proteomes" id="UP001153737">
    <property type="component" value="Chromosome 1"/>
</dbReference>
<dbReference type="GO" id="GO:0005762">
    <property type="term" value="C:mitochondrial large ribosomal subunit"/>
    <property type="evidence" value="ECO:0007669"/>
    <property type="project" value="TreeGrafter"/>
</dbReference>
<gene>
    <name evidence="7" type="ORF">PHAECO_LOCUS1027</name>
</gene>
<feature type="region of interest" description="Disordered" evidence="5">
    <location>
        <begin position="176"/>
        <end position="199"/>
    </location>
</feature>
<accession>A0A9N9S833</accession>
<dbReference type="SUPFAM" id="SSF110916">
    <property type="entry name" value="Peptidyl-tRNA hydrolase domain-like"/>
    <property type="match status" value="1"/>
</dbReference>
<dbReference type="EMBL" id="OU896707">
    <property type="protein sequence ID" value="CAG9812532.1"/>
    <property type="molecule type" value="Genomic_DNA"/>
</dbReference>
<protein>
    <recommendedName>
        <fullName evidence="3">Large ribosomal subunit protein mL62</fullName>
        <ecNumber evidence="1">3.1.1.29</ecNumber>
    </recommendedName>
    <alternativeName>
        <fullName evidence="4">Peptidyl-tRNA hydrolase ICT1, mitochondrial</fullName>
    </alternativeName>
</protein>
<dbReference type="PANTHER" id="PTHR11075:SF54">
    <property type="entry name" value="LARGE RIBOSOMAL SUBUNIT PROTEIN ML62"/>
    <property type="match status" value="1"/>
</dbReference>
<feature type="domain" description="Prokaryotic-type class I peptide chain release factors" evidence="6">
    <location>
        <begin position="75"/>
        <end position="91"/>
    </location>
</feature>
<dbReference type="EC" id="3.1.1.29" evidence="1"/>
<dbReference type="Gene3D" id="3.30.160.20">
    <property type="match status" value="1"/>
</dbReference>
<proteinExistence type="inferred from homology"/>
<dbReference type="FunFam" id="3.30.160.20:FF:000046">
    <property type="entry name" value="Peptidyl-tRNA hydrolase ICT1"/>
    <property type="match status" value="1"/>
</dbReference>
<reference evidence="7" key="1">
    <citation type="submission" date="2022-01" db="EMBL/GenBank/DDBJ databases">
        <authorList>
            <person name="King R."/>
        </authorList>
    </citation>
    <scope>NUCLEOTIDE SEQUENCE</scope>
</reference>
<evidence type="ECO:0000313" key="7">
    <source>
        <dbReference type="EMBL" id="CAG9812532.1"/>
    </source>
</evidence>
<dbReference type="PROSITE" id="PS00745">
    <property type="entry name" value="RF_PROK_I"/>
    <property type="match status" value="1"/>
</dbReference>
<name>A0A9N9S833_PHACE</name>
<evidence type="ECO:0000313" key="8">
    <source>
        <dbReference type="Proteomes" id="UP001153737"/>
    </source>
</evidence>